<dbReference type="Gene3D" id="2.40.128.260">
    <property type="entry name" value="Type IV secretion system, VirB10/TraB/TrbI"/>
    <property type="match status" value="1"/>
</dbReference>
<evidence type="ECO:0000256" key="1">
    <source>
        <dbReference type="ARBA" id="ARBA00004167"/>
    </source>
</evidence>
<comment type="subcellular location">
    <subcellularLocation>
        <location evidence="1">Membrane</location>
        <topology evidence="1">Single-pass membrane protein</topology>
    </subcellularLocation>
</comment>
<evidence type="ECO:0000256" key="7">
    <source>
        <dbReference type="SAM" id="Phobius"/>
    </source>
</evidence>
<evidence type="ECO:0000256" key="4">
    <source>
        <dbReference type="ARBA" id="ARBA00022989"/>
    </source>
</evidence>
<keyword evidence="4 7" id="KW-1133">Transmembrane helix</keyword>
<accession>A0ABY6GFR5</accession>
<dbReference type="CDD" id="cd16429">
    <property type="entry name" value="VirB10"/>
    <property type="match status" value="1"/>
</dbReference>
<keyword evidence="5 7" id="KW-0472">Membrane</keyword>
<dbReference type="Pfam" id="PF03743">
    <property type="entry name" value="TrbI"/>
    <property type="match status" value="1"/>
</dbReference>
<evidence type="ECO:0000313" key="9">
    <source>
        <dbReference type="Proteomes" id="UP001162800"/>
    </source>
</evidence>
<organism evidence="8 9">
    <name type="scientific">Comamonas endophytica</name>
    <dbReference type="NCBI Taxonomy" id="2949090"/>
    <lineage>
        <taxon>Bacteria</taxon>
        <taxon>Pseudomonadati</taxon>
        <taxon>Pseudomonadota</taxon>
        <taxon>Betaproteobacteria</taxon>
        <taxon>Burkholderiales</taxon>
        <taxon>Comamonadaceae</taxon>
        <taxon>Comamonas</taxon>
    </lineage>
</organism>
<proteinExistence type="inferred from homology"/>
<dbReference type="EMBL" id="CP106882">
    <property type="protein sequence ID" value="UYG53693.1"/>
    <property type="molecule type" value="Genomic_DNA"/>
</dbReference>
<gene>
    <name evidence="8" type="ORF">M9799_17300</name>
</gene>
<dbReference type="RefSeq" id="WP_231044874.1">
    <property type="nucleotide sequence ID" value="NZ_CP106882.1"/>
</dbReference>
<keyword evidence="3 7" id="KW-0812">Transmembrane</keyword>
<evidence type="ECO:0000256" key="2">
    <source>
        <dbReference type="ARBA" id="ARBA00010265"/>
    </source>
</evidence>
<protein>
    <submittedName>
        <fullName evidence="8">Conjugal transfer protein TrbI</fullName>
    </submittedName>
</protein>
<keyword evidence="8" id="KW-0614">Plasmid</keyword>
<comment type="similarity">
    <text evidence="2">Belongs to the TrbI/VirB10 family.</text>
</comment>
<evidence type="ECO:0000256" key="5">
    <source>
        <dbReference type="ARBA" id="ARBA00023136"/>
    </source>
</evidence>
<feature type="region of interest" description="Disordered" evidence="6">
    <location>
        <begin position="207"/>
        <end position="245"/>
    </location>
</feature>
<evidence type="ECO:0000313" key="8">
    <source>
        <dbReference type="EMBL" id="UYG53693.1"/>
    </source>
</evidence>
<dbReference type="InterPro" id="IPR042217">
    <property type="entry name" value="T4SS_VirB10/TrbI"/>
</dbReference>
<evidence type="ECO:0000256" key="3">
    <source>
        <dbReference type="ARBA" id="ARBA00022692"/>
    </source>
</evidence>
<name>A0ABY6GFR5_9BURK</name>
<reference evidence="8" key="1">
    <citation type="submission" date="2022-09" db="EMBL/GenBank/DDBJ databases">
        <title>The complete genome of Acidovorax sp. 5MLIR.</title>
        <authorList>
            <person name="Liu L."/>
            <person name="Yue J."/>
            <person name="Yang F."/>
            <person name="Yuan J."/>
            <person name="Li L."/>
        </authorList>
    </citation>
    <scope>NUCLEOTIDE SEQUENCE</scope>
    <source>
        <strain evidence="8">5MLIR</strain>
        <plasmid evidence="8">unnamed1</plasmid>
    </source>
</reference>
<geneLocation type="plasmid" evidence="8 9">
    <name>unnamed1</name>
</geneLocation>
<dbReference type="InterPro" id="IPR005498">
    <property type="entry name" value="T4SS_VirB10/TraB/TrbI"/>
</dbReference>
<keyword evidence="9" id="KW-1185">Reference proteome</keyword>
<dbReference type="Proteomes" id="UP001162800">
    <property type="component" value="Plasmid unnamed1"/>
</dbReference>
<sequence length="447" mass="46991">MAAIDRMSPLGSPAGMARGTGVRRVNNLPLYIAISAMAVFLLIMALVAADRAAGQSHPVAAPDGKTGSSNAFAQEIAGARKGGIIQAEHRPPPEVPMPLSIDIARPDNLDVPPPPPQAAGPASVNEDAQRVHMLKLQQLEEAIKAKTGVRMEAARSAASAPARGSAAASREEALARLAAARQQIDAQAPGDPSAAYQARLQQLQRGSAAGAAAEGSGHDAVDGNPDYAQFQPQGKGGDRWQLDEQPEAPRSPYLLRAGFVLPAMLISGINSDLPGQIVAQVSQDVFDTATGRWRLIPQGARLVGQYASEVAYGQSRVLVAWQRIVFPDGKAMDIGAMPGADGAGRSGFHDRTNNHYLRLFGSALLMSGVTAGIAISQRDTQSPFGNAPTTSSALSEALGQQLGQVTAQMIAKNMGIAPTLEIRPGYRFNVVVTKDLSFPQPYRAFDY</sequence>
<feature type="transmembrane region" description="Helical" evidence="7">
    <location>
        <begin position="28"/>
        <end position="49"/>
    </location>
</feature>
<evidence type="ECO:0000256" key="6">
    <source>
        <dbReference type="SAM" id="MobiDB-lite"/>
    </source>
</evidence>